<reference evidence="2" key="1">
    <citation type="submission" date="2020-07" db="EMBL/GenBank/DDBJ databases">
        <title>Clarias magur genome sequencing, assembly and annotation.</title>
        <authorList>
            <person name="Kushwaha B."/>
            <person name="Kumar R."/>
            <person name="Das P."/>
            <person name="Joshi C.G."/>
            <person name="Kumar D."/>
            <person name="Nagpure N.S."/>
            <person name="Pandey M."/>
            <person name="Agarwal S."/>
            <person name="Srivastava S."/>
            <person name="Singh M."/>
            <person name="Sahoo L."/>
            <person name="Jayasankar P."/>
            <person name="Meher P.K."/>
            <person name="Koringa P.G."/>
            <person name="Iquebal M.A."/>
            <person name="Das S.P."/>
            <person name="Bit A."/>
            <person name="Patnaik S."/>
            <person name="Patel N."/>
            <person name="Shah T.M."/>
            <person name="Hinsu A."/>
            <person name="Jena J.K."/>
        </authorList>
    </citation>
    <scope>NUCLEOTIDE SEQUENCE</scope>
    <source>
        <strain evidence="2">CIFAMagur01</strain>
        <tissue evidence="2">Testis</tissue>
    </source>
</reference>
<feature type="region of interest" description="Disordered" evidence="1">
    <location>
        <begin position="239"/>
        <end position="258"/>
    </location>
</feature>
<sequence>MEKKPEEAQMMKEKESSEFQQRERNAAEDQMREEMLHPVKEMDEVEKMLQSGKNRLKAQCEEKLRNMEKEQDRSELRLREIQTREAQMIKKKEDVVKEKDEIERGLQVDKDSLVLQLDEKTRHMKKEKKRHQPQLRLSETREAQMKKEMEDLKKKKDEIKRKFQAERHSLVLKLEEQTSIMWKEKKRSDLQQVELKAKERHMQEEIETLVKEREAMFNKLILEKSRSVLQLKDNIRNMEKEKGESHLQQQESEARKEQMRDDMEILLKEIDEMCRTCSVSIDSLKLQFEKETREFEQPEPHQHETEARKAQLRKDVEMLKEIAKMWRTCQISTENLGLQLEKETNGFEKEKVQFELQQQKDKAREVQLRDEMEPLGKLQDKIKILLADKDSLVFQLEMEKERCNE</sequence>
<feature type="region of interest" description="Disordered" evidence="1">
    <location>
        <begin position="118"/>
        <end position="137"/>
    </location>
</feature>
<name>A0A8J4TGP9_CLAMG</name>
<organism evidence="2 3">
    <name type="scientific">Clarias magur</name>
    <name type="common">Asian catfish</name>
    <name type="synonym">Macropteronotus magur</name>
    <dbReference type="NCBI Taxonomy" id="1594786"/>
    <lineage>
        <taxon>Eukaryota</taxon>
        <taxon>Metazoa</taxon>
        <taxon>Chordata</taxon>
        <taxon>Craniata</taxon>
        <taxon>Vertebrata</taxon>
        <taxon>Euteleostomi</taxon>
        <taxon>Actinopterygii</taxon>
        <taxon>Neopterygii</taxon>
        <taxon>Teleostei</taxon>
        <taxon>Ostariophysi</taxon>
        <taxon>Siluriformes</taxon>
        <taxon>Clariidae</taxon>
        <taxon>Clarias</taxon>
    </lineage>
</organism>
<evidence type="ECO:0000313" key="2">
    <source>
        <dbReference type="EMBL" id="KAF5890374.1"/>
    </source>
</evidence>
<comment type="caution">
    <text evidence="2">The sequence shown here is derived from an EMBL/GenBank/DDBJ whole genome shotgun (WGS) entry which is preliminary data.</text>
</comment>
<keyword evidence="3" id="KW-1185">Reference proteome</keyword>
<dbReference type="EMBL" id="QNUK01000691">
    <property type="protein sequence ID" value="KAF5890374.1"/>
    <property type="molecule type" value="Genomic_DNA"/>
</dbReference>
<feature type="region of interest" description="Disordered" evidence="1">
    <location>
        <begin position="1"/>
        <end position="31"/>
    </location>
</feature>
<accession>A0A8J4TGP9</accession>
<evidence type="ECO:0000313" key="3">
    <source>
        <dbReference type="Proteomes" id="UP000727407"/>
    </source>
</evidence>
<gene>
    <name evidence="2" type="ORF">DAT39_019918</name>
</gene>
<feature type="compositionally biased region" description="Basic residues" evidence="1">
    <location>
        <begin position="122"/>
        <end position="133"/>
    </location>
</feature>
<dbReference type="Proteomes" id="UP000727407">
    <property type="component" value="Unassembled WGS sequence"/>
</dbReference>
<protein>
    <submittedName>
        <fullName evidence="2">Trichohyalin-like isoform X2</fullName>
    </submittedName>
</protein>
<proteinExistence type="predicted"/>
<feature type="non-terminal residue" evidence="2">
    <location>
        <position position="405"/>
    </location>
</feature>
<evidence type="ECO:0000256" key="1">
    <source>
        <dbReference type="SAM" id="MobiDB-lite"/>
    </source>
</evidence>
<dbReference type="AlphaFoldDB" id="A0A8J4TGP9"/>